<keyword evidence="3" id="KW-1185">Reference proteome</keyword>
<proteinExistence type="predicted"/>
<accession>A0A9W9FAM0</accession>
<gene>
    <name evidence="2" type="ORF">N7456_007423</name>
</gene>
<reference evidence="2" key="1">
    <citation type="submission" date="2022-11" db="EMBL/GenBank/DDBJ databases">
        <authorList>
            <person name="Petersen C."/>
        </authorList>
    </citation>
    <scope>NUCLEOTIDE SEQUENCE</scope>
    <source>
        <strain evidence="2">IBT 30069</strain>
    </source>
</reference>
<dbReference type="Proteomes" id="UP001149165">
    <property type="component" value="Unassembled WGS sequence"/>
</dbReference>
<dbReference type="AlphaFoldDB" id="A0A9W9FAM0"/>
<keyword evidence="1" id="KW-0175">Coiled coil</keyword>
<feature type="coiled-coil region" evidence="1">
    <location>
        <begin position="182"/>
        <end position="209"/>
    </location>
</feature>
<dbReference type="InterPro" id="IPR022190">
    <property type="entry name" value="DUF3716"/>
</dbReference>
<protein>
    <submittedName>
        <fullName evidence="2">Uncharacterized protein</fullName>
    </submittedName>
</protein>
<evidence type="ECO:0000313" key="3">
    <source>
        <dbReference type="Proteomes" id="UP001149165"/>
    </source>
</evidence>
<dbReference type="Pfam" id="PF12511">
    <property type="entry name" value="DUF3716"/>
    <property type="match status" value="1"/>
</dbReference>
<dbReference type="OrthoDB" id="4369725at2759"/>
<sequence>MSSHPDPSYGQDTDVPGYWAHLPHQSELPWVHGRRIALREGSTLNLLLQLPSVREPGLRCVQRLETGQQFFNKIGHQVPNIEALLIQSAGTRLEGDERCTFCKGGNGKFDSCVVVPSLGHLISECGNCHWGYKVDRRRHCNARNTVAQLPVSTEPEPELEPGELERRIAEEVQSRRIAQAKGTRAEAEVAKWKRELARHNENIIALMEQKVRFYQREGS</sequence>
<name>A0A9W9FAM0_9EURO</name>
<evidence type="ECO:0000256" key="1">
    <source>
        <dbReference type="SAM" id="Coils"/>
    </source>
</evidence>
<evidence type="ECO:0000313" key="2">
    <source>
        <dbReference type="EMBL" id="KAJ5096702.1"/>
    </source>
</evidence>
<comment type="caution">
    <text evidence="2">The sequence shown here is derived from an EMBL/GenBank/DDBJ whole genome shotgun (WGS) entry which is preliminary data.</text>
</comment>
<reference evidence="2" key="2">
    <citation type="journal article" date="2023" name="IMA Fungus">
        <title>Comparative genomic study of the Penicillium genus elucidates a diverse pangenome and 15 lateral gene transfer events.</title>
        <authorList>
            <person name="Petersen C."/>
            <person name="Sorensen T."/>
            <person name="Nielsen M.R."/>
            <person name="Sondergaard T.E."/>
            <person name="Sorensen J.L."/>
            <person name="Fitzpatrick D.A."/>
            <person name="Frisvad J.C."/>
            <person name="Nielsen K.L."/>
        </authorList>
    </citation>
    <scope>NUCLEOTIDE SEQUENCE</scope>
    <source>
        <strain evidence="2">IBT 30069</strain>
    </source>
</reference>
<organism evidence="2 3">
    <name type="scientific">Penicillium angulare</name>
    <dbReference type="NCBI Taxonomy" id="116970"/>
    <lineage>
        <taxon>Eukaryota</taxon>
        <taxon>Fungi</taxon>
        <taxon>Dikarya</taxon>
        <taxon>Ascomycota</taxon>
        <taxon>Pezizomycotina</taxon>
        <taxon>Eurotiomycetes</taxon>
        <taxon>Eurotiomycetidae</taxon>
        <taxon>Eurotiales</taxon>
        <taxon>Aspergillaceae</taxon>
        <taxon>Penicillium</taxon>
    </lineage>
</organism>
<dbReference type="EMBL" id="JAPQKH010000005">
    <property type="protein sequence ID" value="KAJ5096702.1"/>
    <property type="molecule type" value="Genomic_DNA"/>
</dbReference>